<dbReference type="Proteomes" id="UP000572268">
    <property type="component" value="Unassembled WGS sequence"/>
</dbReference>
<evidence type="ECO:0000256" key="8">
    <source>
        <dbReference type="ARBA" id="ARBA00023034"/>
    </source>
</evidence>
<dbReference type="Proteomes" id="UP000570595">
    <property type="component" value="Unassembled WGS sequence"/>
</dbReference>
<keyword evidence="7" id="KW-0653">Protein transport</keyword>
<comment type="caution">
    <text evidence="12">The sequence shown here is derived from an EMBL/GenBank/DDBJ whole genome shotgun (WGS) entry which is preliminary data.</text>
</comment>
<evidence type="ECO:0000256" key="3">
    <source>
        <dbReference type="ARBA" id="ARBA00008827"/>
    </source>
</evidence>
<dbReference type="Gene3D" id="1.25.40.10">
    <property type="entry name" value="Tetratricopeptide repeat domain"/>
    <property type="match status" value="1"/>
</dbReference>
<keyword evidence="8" id="KW-0333">Golgi apparatus</keyword>
<evidence type="ECO:0000313" key="13">
    <source>
        <dbReference type="Proteomes" id="UP000570595"/>
    </source>
</evidence>
<gene>
    <name evidence="12" type="ORF">FOL46_002371</name>
    <name evidence="11" type="ORF">FOZ61_002667</name>
</gene>
<dbReference type="GO" id="GO:0000139">
    <property type="term" value="C:Golgi membrane"/>
    <property type="evidence" value="ECO:0007669"/>
    <property type="project" value="UniProtKB-SubCell"/>
</dbReference>
<evidence type="ECO:0000313" key="11">
    <source>
        <dbReference type="EMBL" id="KAF4662157.1"/>
    </source>
</evidence>
<evidence type="ECO:0000256" key="10">
    <source>
        <dbReference type="ARBA" id="ARBA00023329"/>
    </source>
</evidence>
<dbReference type="Pfam" id="PF04733">
    <property type="entry name" value="Coatomer_E"/>
    <property type="match status" value="1"/>
</dbReference>
<dbReference type="AlphaFoldDB" id="A0A7J6M8A0"/>
<dbReference type="OrthoDB" id="310217at2759"/>
<keyword evidence="10" id="KW-0968">Cytoplasmic vesicle</keyword>
<keyword evidence="4" id="KW-0813">Transport</keyword>
<keyword evidence="9" id="KW-0472">Membrane</keyword>
<dbReference type="GO" id="GO:0005198">
    <property type="term" value="F:structural molecule activity"/>
    <property type="evidence" value="ECO:0007669"/>
    <property type="project" value="InterPro"/>
</dbReference>
<evidence type="ECO:0000313" key="14">
    <source>
        <dbReference type="Proteomes" id="UP000572268"/>
    </source>
</evidence>
<dbReference type="EMBL" id="JABANN010000175">
    <property type="protein sequence ID" value="KAF4667729.1"/>
    <property type="molecule type" value="Genomic_DNA"/>
</dbReference>
<name>A0A7J6M8A0_PEROL</name>
<dbReference type="GO" id="GO:0006890">
    <property type="term" value="P:retrograde vesicle-mediated transport, Golgi to endoplasmic reticulum"/>
    <property type="evidence" value="ECO:0007669"/>
    <property type="project" value="InterPro"/>
</dbReference>
<dbReference type="GO" id="GO:0006888">
    <property type="term" value="P:endoplasmic reticulum to Golgi vesicle-mediated transport"/>
    <property type="evidence" value="ECO:0007669"/>
    <property type="project" value="TreeGrafter"/>
</dbReference>
<evidence type="ECO:0000256" key="6">
    <source>
        <dbReference type="ARBA" id="ARBA00022892"/>
    </source>
</evidence>
<dbReference type="PANTHER" id="PTHR10805:SF0">
    <property type="entry name" value="COATOMER SUBUNIT EPSILON"/>
    <property type="match status" value="1"/>
</dbReference>
<keyword evidence="6" id="KW-0931">ER-Golgi transport</keyword>
<evidence type="ECO:0000313" key="12">
    <source>
        <dbReference type="EMBL" id="KAF4667729.1"/>
    </source>
</evidence>
<protein>
    <recommendedName>
        <fullName evidence="15">Coatomer subunit epsilon</fullName>
    </recommendedName>
</protein>
<comment type="similarity">
    <text evidence="3">Belongs to the COPE family.</text>
</comment>
<dbReference type="GO" id="GO:0015031">
    <property type="term" value="P:protein transport"/>
    <property type="evidence" value="ECO:0007669"/>
    <property type="project" value="UniProtKB-KW"/>
</dbReference>
<dbReference type="PANTHER" id="PTHR10805">
    <property type="entry name" value="COATOMER SUBUNIT EPSILON"/>
    <property type="match status" value="1"/>
</dbReference>
<evidence type="ECO:0000256" key="1">
    <source>
        <dbReference type="ARBA" id="ARBA00004255"/>
    </source>
</evidence>
<evidence type="ECO:0000256" key="7">
    <source>
        <dbReference type="ARBA" id="ARBA00022927"/>
    </source>
</evidence>
<dbReference type="InterPro" id="IPR011990">
    <property type="entry name" value="TPR-like_helical_dom_sf"/>
</dbReference>
<evidence type="ECO:0000256" key="4">
    <source>
        <dbReference type="ARBA" id="ARBA00022448"/>
    </source>
</evidence>
<dbReference type="EMBL" id="JABAHT010000176">
    <property type="protein sequence ID" value="KAF4662157.1"/>
    <property type="molecule type" value="Genomic_DNA"/>
</dbReference>
<evidence type="ECO:0000256" key="2">
    <source>
        <dbReference type="ARBA" id="ARBA00004347"/>
    </source>
</evidence>
<dbReference type="InterPro" id="IPR006822">
    <property type="entry name" value="Coatomer_esu"/>
</dbReference>
<proteinExistence type="inferred from homology"/>
<evidence type="ECO:0000256" key="9">
    <source>
        <dbReference type="ARBA" id="ARBA00023136"/>
    </source>
</evidence>
<keyword evidence="5" id="KW-0963">Cytoplasm</keyword>
<dbReference type="GO" id="GO:0006891">
    <property type="term" value="P:intra-Golgi vesicle-mediated transport"/>
    <property type="evidence" value="ECO:0007669"/>
    <property type="project" value="TreeGrafter"/>
</dbReference>
<evidence type="ECO:0008006" key="15">
    <source>
        <dbReference type="Google" id="ProtNLM"/>
    </source>
</evidence>
<sequence>MEDELLEVRDSFYVGAYSRSLQLSEQTAVSSDMVAAEKEALNGRCYLAAGMLDHIKGMQHSPNPALKATALMAVYLRTPQEGQRKTALDRLQELATTTKDPTALYYYATALSGSGQGAMGAVDAINLTKEYSNPEMLAVRTFLAISIDRLDLAERSLKELGKMCAGDEPAAAKYANAACSIMKGDNEEGYLVMTDLGSQYSCDEMSPGGTESILLTNGKAVANLQRGMYQEAYDDLLRVLQLDQRNPDTLVNLACAATHLGKLEEAQKYKQTLQQLPSVGSAQAYTAGLQELSNSFSRFQPTK</sequence>
<accession>A0A7J6M8A0</accession>
<reference evidence="13 14" key="1">
    <citation type="submission" date="2020-04" db="EMBL/GenBank/DDBJ databases">
        <title>Perkinsus olseni comparative genomics.</title>
        <authorList>
            <person name="Bogema D.R."/>
        </authorList>
    </citation>
    <scope>NUCLEOTIDE SEQUENCE [LARGE SCALE GENOMIC DNA]</scope>
    <source>
        <strain evidence="11">ATCC PRA-179</strain>
        <strain evidence="12">ATCC PRA-31</strain>
    </source>
</reference>
<dbReference type="SUPFAM" id="SSF48452">
    <property type="entry name" value="TPR-like"/>
    <property type="match status" value="1"/>
</dbReference>
<evidence type="ECO:0000256" key="5">
    <source>
        <dbReference type="ARBA" id="ARBA00022490"/>
    </source>
</evidence>
<organism evidence="12 14">
    <name type="scientific">Perkinsus olseni</name>
    <name type="common">Perkinsus atlanticus</name>
    <dbReference type="NCBI Taxonomy" id="32597"/>
    <lineage>
        <taxon>Eukaryota</taxon>
        <taxon>Sar</taxon>
        <taxon>Alveolata</taxon>
        <taxon>Perkinsozoa</taxon>
        <taxon>Perkinsea</taxon>
        <taxon>Perkinsida</taxon>
        <taxon>Perkinsidae</taxon>
        <taxon>Perkinsus</taxon>
    </lineage>
</organism>
<dbReference type="GO" id="GO:0030126">
    <property type="term" value="C:COPI vesicle coat"/>
    <property type="evidence" value="ECO:0007669"/>
    <property type="project" value="TreeGrafter"/>
</dbReference>
<comment type="subcellular location">
    <subcellularLocation>
        <location evidence="2">Cytoplasmic vesicle</location>
        <location evidence="2">COPI-coated vesicle membrane</location>
        <topology evidence="2">Peripheral membrane protein</topology>
        <orientation evidence="2">Cytoplasmic side</orientation>
    </subcellularLocation>
    <subcellularLocation>
        <location evidence="1">Golgi apparatus membrane</location>
        <topology evidence="1">Peripheral membrane protein</topology>
        <orientation evidence="1">Cytoplasmic side</orientation>
    </subcellularLocation>
</comment>